<feature type="region of interest" description="Disordered" evidence="1">
    <location>
        <begin position="119"/>
        <end position="154"/>
    </location>
</feature>
<dbReference type="Proteomes" id="UP000886520">
    <property type="component" value="Chromosome 16"/>
</dbReference>
<dbReference type="EMBL" id="JABFUD020000016">
    <property type="protein sequence ID" value="KAI5068404.1"/>
    <property type="molecule type" value="Genomic_DNA"/>
</dbReference>
<evidence type="ECO:0000313" key="3">
    <source>
        <dbReference type="Proteomes" id="UP000886520"/>
    </source>
</evidence>
<evidence type="ECO:0000313" key="2">
    <source>
        <dbReference type="EMBL" id="KAI5068404.1"/>
    </source>
</evidence>
<proteinExistence type="predicted"/>
<sequence length="277" mass="31849">MASSDPINVKSLDIPQTADHVSFRDWMRVEVLWNTIEREARFLYNNMRNITSKLGPREMLDSFLEEAKLTLRTEAFQYELGKFKSSGRGSPDLKKALTDASQRCLCRWLTRLPSSDKVSQVSYSRTGTPKDIGKKPSSSVLKKRKHDAVGPNEKELKEFSQSLEQLLDHHEGDQQMVASDDLVFDEQNVSISFLDTSMEENEIVGSMLACIESQVKKDDRVERMDHARRWNTIERRNGTHMGRYFTIMESSKTFLDELPKIMKAQAVPLSKRKALEQ</sequence>
<protein>
    <submittedName>
        <fullName evidence="2">Uncharacterized protein</fullName>
    </submittedName>
</protein>
<dbReference type="AlphaFoldDB" id="A0A9D4UIA3"/>
<gene>
    <name evidence="2" type="ORF">GOP47_0016749</name>
</gene>
<evidence type="ECO:0000256" key="1">
    <source>
        <dbReference type="SAM" id="MobiDB-lite"/>
    </source>
</evidence>
<accession>A0A9D4UIA3</accession>
<organism evidence="2 3">
    <name type="scientific">Adiantum capillus-veneris</name>
    <name type="common">Maidenhair fern</name>
    <dbReference type="NCBI Taxonomy" id="13818"/>
    <lineage>
        <taxon>Eukaryota</taxon>
        <taxon>Viridiplantae</taxon>
        <taxon>Streptophyta</taxon>
        <taxon>Embryophyta</taxon>
        <taxon>Tracheophyta</taxon>
        <taxon>Polypodiopsida</taxon>
        <taxon>Polypodiidae</taxon>
        <taxon>Polypodiales</taxon>
        <taxon>Pteridineae</taxon>
        <taxon>Pteridaceae</taxon>
        <taxon>Vittarioideae</taxon>
        <taxon>Adiantum</taxon>
    </lineage>
</organism>
<comment type="caution">
    <text evidence="2">The sequence shown here is derived from an EMBL/GenBank/DDBJ whole genome shotgun (WGS) entry which is preliminary data.</text>
</comment>
<reference evidence="2" key="1">
    <citation type="submission" date="2021-01" db="EMBL/GenBank/DDBJ databases">
        <title>Adiantum capillus-veneris genome.</title>
        <authorList>
            <person name="Fang Y."/>
            <person name="Liao Q."/>
        </authorList>
    </citation>
    <scope>NUCLEOTIDE SEQUENCE</scope>
    <source>
        <strain evidence="2">H3</strain>
        <tissue evidence="2">Leaf</tissue>
    </source>
</reference>
<keyword evidence="3" id="KW-1185">Reference proteome</keyword>
<name>A0A9D4UIA3_ADICA</name>